<dbReference type="Gene3D" id="3.40.50.720">
    <property type="entry name" value="NAD(P)-binding Rossmann-like Domain"/>
    <property type="match status" value="1"/>
</dbReference>
<dbReference type="PRINTS" id="PR00081">
    <property type="entry name" value="GDHRDH"/>
</dbReference>
<dbReference type="PATRIC" id="fig|199198.5.peg.865"/>
<dbReference type="CDD" id="cd05358">
    <property type="entry name" value="GlcDH_SDR_c"/>
    <property type="match status" value="1"/>
</dbReference>
<dbReference type="Proteomes" id="UP000050297">
    <property type="component" value="Unassembled WGS sequence"/>
</dbReference>
<dbReference type="InterPro" id="IPR020904">
    <property type="entry name" value="Sc_DH/Rdtase_CS"/>
</dbReference>
<protein>
    <submittedName>
        <fullName evidence="3">Short-chain dehydrogenase/reductase SDR</fullName>
    </submittedName>
</protein>
<dbReference type="FunFam" id="3.40.50.720:FF:000084">
    <property type="entry name" value="Short-chain dehydrogenase reductase"/>
    <property type="match status" value="1"/>
</dbReference>
<name>A0A0P9HYE9_PSESX</name>
<accession>A0A0P9HYE9</accession>
<comment type="caution">
    <text evidence="3">The sequence shown here is derived from an EMBL/GenBank/DDBJ whole genome shotgun (WGS) entry which is preliminary data.</text>
</comment>
<dbReference type="AlphaFoldDB" id="A0A0P9HYE9"/>
<gene>
    <name evidence="3" type="ORF">ALO91_04625</name>
</gene>
<dbReference type="PROSITE" id="PS00061">
    <property type="entry name" value="ADH_SHORT"/>
    <property type="match status" value="1"/>
</dbReference>
<dbReference type="Pfam" id="PF13561">
    <property type="entry name" value="adh_short_C2"/>
    <property type="match status" value="1"/>
</dbReference>
<dbReference type="SUPFAM" id="SSF51735">
    <property type="entry name" value="NAD(P)-binding Rossmann-fold domains"/>
    <property type="match status" value="1"/>
</dbReference>
<dbReference type="GO" id="GO:0016491">
    <property type="term" value="F:oxidoreductase activity"/>
    <property type="evidence" value="ECO:0007669"/>
    <property type="project" value="UniProtKB-KW"/>
</dbReference>
<evidence type="ECO:0000256" key="2">
    <source>
        <dbReference type="ARBA" id="ARBA00023002"/>
    </source>
</evidence>
<reference evidence="3 4" key="1">
    <citation type="submission" date="2015-09" db="EMBL/GenBank/DDBJ databases">
        <title>Genome announcement of multiple Pseudomonas syringae strains.</title>
        <authorList>
            <person name="Thakur S."/>
            <person name="Wang P.W."/>
            <person name="Gong Y."/>
            <person name="Weir B.S."/>
            <person name="Guttman D.S."/>
        </authorList>
    </citation>
    <scope>NUCLEOTIDE SEQUENCE [LARGE SCALE GENOMIC DNA]</scope>
    <source>
        <strain evidence="3 4">ICMP2802</strain>
    </source>
</reference>
<evidence type="ECO:0000313" key="3">
    <source>
        <dbReference type="EMBL" id="KPW24499.1"/>
    </source>
</evidence>
<proteinExistence type="inferred from homology"/>
<keyword evidence="2" id="KW-0560">Oxidoreductase</keyword>
<evidence type="ECO:0000256" key="1">
    <source>
        <dbReference type="ARBA" id="ARBA00006484"/>
    </source>
</evidence>
<dbReference type="PANTHER" id="PTHR43639:SF1">
    <property type="entry name" value="SHORT-CHAIN DEHYDROGENASE_REDUCTASE FAMILY PROTEIN"/>
    <property type="match status" value="1"/>
</dbReference>
<dbReference type="InterPro" id="IPR036291">
    <property type="entry name" value="NAD(P)-bd_dom_sf"/>
</dbReference>
<comment type="similarity">
    <text evidence="1">Belongs to the short-chain dehydrogenases/reductases (SDR) family.</text>
</comment>
<dbReference type="NCBIfam" id="NF005559">
    <property type="entry name" value="PRK07231.1"/>
    <property type="match status" value="1"/>
</dbReference>
<evidence type="ECO:0000313" key="4">
    <source>
        <dbReference type="Proteomes" id="UP000050297"/>
    </source>
</evidence>
<dbReference type="PANTHER" id="PTHR43639">
    <property type="entry name" value="OXIDOREDUCTASE, SHORT-CHAIN DEHYDROGENASE/REDUCTASE FAMILY (AFU_ORTHOLOGUE AFUA_5G02870)"/>
    <property type="match status" value="1"/>
</dbReference>
<dbReference type="InterPro" id="IPR002347">
    <property type="entry name" value="SDR_fam"/>
</dbReference>
<dbReference type="EMBL" id="LJPM01000115">
    <property type="protein sequence ID" value="KPW24499.1"/>
    <property type="molecule type" value="Genomic_DNA"/>
</dbReference>
<dbReference type="PRINTS" id="PR00080">
    <property type="entry name" value="SDRFAMILY"/>
</dbReference>
<organism evidence="3 4">
    <name type="scientific">Pseudomonas syringae pv. aceris</name>
    <dbReference type="NCBI Taxonomy" id="199198"/>
    <lineage>
        <taxon>Bacteria</taxon>
        <taxon>Pseudomonadati</taxon>
        <taxon>Pseudomonadota</taxon>
        <taxon>Gammaproteobacteria</taxon>
        <taxon>Pseudomonadales</taxon>
        <taxon>Pseudomonadaceae</taxon>
        <taxon>Pseudomonas</taxon>
        <taxon>Pseudomonas syringae</taxon>
    </lineage>
</organism>
<sequence>MNLISASPVSTSTLTPRLKLMHISLKQQVAIVTGASSGLGAGAARALAEAGAAVVINYNSKPEPAEKLAEEIRAAGGKALAVGADVSKEEGVERLFAKTIEHFGALDILVANSGLQKDASIVDMSLEDWNTVINVNLTGQFLCARAALRQFIKQGMRPEVSRAMGKIIHMSSVHQLIPWAGHVNYAASKGGVDLLMRSIAQEVGELKIRVNSVAPGAIRTPINADARKGDAEKEMLKLIPYGRIGEPEDVANAVLWLASDASDYVHGTTLFIDGGMTLYPEFRGNG</sequence>